<feature type="compositionally biased region" description="Basic and acidic residues" evidence="1">
    <location>
        <begin position="220"/>
        <end position="230"/>
    </location>
</feature>
<feature type="compositionally biased region" description="Basic and acidic residues" evidence="1">
    <location>
        <begin position="191"/>
        <end position="206"/>
    </location>
</feature>
<feature type="compositionally biased region" description="Basic and acidic residues" evidence="1">
    <location>
        <begin position="102"/>
        <end position="123"/>
    </location>
</feature>
<feature type="region of interest" description="Disordered" evidence="1">
    <location>
        <begin position="99"/>
        <end position="170"/>
    </location>
</feature>
<feature type="compositionally biased region" description="Polar residues" evidence="1">
    <location>
        <begin position="124"/>
        <end position="136"/>
    </location>
</feature>
<sequence length="298" mass="34502">MDQNVDFSGSEQTQTPQYPEIHPPSQEISDEVFQAKGDLMKSIQTFLEEFNCIPFEEKPHILLQAWFKFFAIKHAQPEDSNELFQKLLEDLKELAEYVNSPSRDRPNFFDNNEDHSVQHKEYPENSSTEIAISNSNQEKEKPPQDSDIQPEYSPSMGYEHPNTTPETGSDEIIKSGVEELVQILSENEVTSEDKKEYHSVQHKEYPENSSTEISISNSNQEKEKPPQDSDIRQLIREECCIEVCEEQKHNIENTILELVEICRQKELLCMHNNVDDLNESALNSKLLSINSERLNKEK</sequence>
<name>A0A6L2N8T5_TANCI</name>
<dbReference type="EMBL" id="BKCJ010008511">
    <property type="protein sequence ID" value="GEU82601.1"/>
    <property type="molecule type" value="Genomic_DNA"/>
</dbReference>
<gene>
    <name evidence="2" type="ORF">Tci_054579</name>
</gene>
<protein>
    <recommendedName>
        <fullName evidence="3">Reverse transcriptase domain-containing protein</fullName>
    </recommendedName>
</protein>
<feature type="region of interest" description="Disordered" evidence="1">
    <location>
        <begin position="187"/>
        <end position="230"/>
    </location>
</feature>
<comment type="caution">
    <text evidence="2">The sequence shown here is derived from an EMBL/GenBank/DDBJ whole genome shotgun (WGS) entry which is preliminary data.</text>
</comment>
<feature type="compositionally biased region" description="Polar residues" evidence="1">
    <location>
        <begin position="1"/>
        <end position="17"/>
    </location>
</feature>
<reference evidence="2" key="1">
    <citation type="journal article" date="2019" name="Sci. Rep.">
        <title>Draft genome of Tanacetum cinerariifolium, the natural source of mosquito coil.</title>
        <authorList>
            <person name="Yamashiro T."/>
            <person name="Shiraishi A."/>
            <person name="Satake H."/>
            <person name="Nakayama K."/>
        </authorList>
    </citation>
    <scope>NUCLEOTIDE SEQUENCE</scope>
</reference>
<evidence type="ECO:0000313" key="2">
    <source>
        <dbReference type="EMBL" id="GEU82601.1"/>
    </source>
</evidence>
<feature type="region of interest" description="Disordered" evidence="1">
    <location>
        <begin position="1"/>
        <end position="29"/>
    </location>
</feature>
<feature type="compositionally biased region" description="Low complexity" evidence="1">
    <location>
        <begin position="207"/>
        <end position="219"/>
    </location>
</feature>
<proteinExistence type="predicted"/>
<accession>A0A6L2N8T5</accession>
<evidence type="ECO:0008006" key="3">
    <source>
        <dbReference type="Google" id="ProtNLM"/>
    </source>
</evidence>
<dbReference type="AlphaFoldDB" id="A0A6L2N8T5"/>
<organism evidence="2">
    <name type="scientific">Tanacetum cinerariifolium</name>
    <name type="common">Dalmatian daisy</name>
    <name type="synonym">Chrysanthemum cinerariifolium</name>
    <dbReference type="NCBI Taxonomy" id="118510"/>
    <lineage>
        <taxon>Eukaryota</taxon>
        <taxon>Viridiplantae</taxon>
        <taxon>Streptophyta</taxon>
        <taxon>Embryophyta</taxon>
        <taxon>Tracheophyta</taxon>
        <taxon>Spermatophyta</taxon>
        <taxon>Magnoliopsida</taxon>
        <taxon>eudicotyledons</taxon>
        <taxon>Gunneridae</taxon>
        <taxon>Pentapetalae</taxon>
        <taxon>asterids</taxon>
        <taxon>campanulids</taxon>
        <taxon>Asterales</taxon>
        <taxon>Asteraceae</taxon>
        <taxon>Asteroideae</taxon>
        <taxon>Anthemideae</taxon>
        <taxon>Anthemidinae</taxon>
        <taxon>Tanacetum</taxon>
    </lineage>
</organism>
<evidence type="ECO:0000256" key="1">
    <source>
        <dbReference type="SAM" id="MobiDB-lite"/>
    </source>
</evidence>